<dbReference type="SUPFAM" id="SSF81383">
    <property type="entry name" value="F-box domain"/>
    <property type="match status" value="1"/>
</dbReference>
<dbReference type="Gene3D" id="1.20.1280.50">
    <property type="match status" value="1"/>
</dbReference>
<dbReference type="EMBL" id="JAPEVG010000007">
    <property type="protein sequence ID" value="KAJ8501486.1"/>
    <property type="molecule type" value="Genomic_DNA"/>
</dbReference>
<dbReference type="Gene3D" id="3.80.10.10">
    <property type="entry name" value="Ribonuclease Inhibitor"/>
    <property type="match status" value="3"/>
</dbReference>
<dbReference type="PANTHER" id="PTHR38926">
    <property type="entry name" value="F-BOX DOMAIN CONTAINING PROTEIN, EXPRESSED"/>
    <property type="match status" value="1"/>
</dbReference>
<evidence type="ECO:0000313" key="2">
    <source>
        <dbReference type="EMBL" id="KAJ8501486.1"/>
    </source>
</evidence>
<reference evidence="2" key="1">
    <citation type="submission" date="2022-11" db="EMBL/GenBank/DDBJ databases">
        <title>Genome Sequence of Cubamyces cubensis.</title>
        <authorList>
            <person name="Buettner E."/>
        </authorList>
    </citation>
    <scope>NUCLEOTIDE SEQUENCE</scope>
    <source>
        <strain evidence="2">MPL-01</strain>
    </source>
</reference>
<organism evidence="2 3">
    <name type="scientific">Trametes cubensis</name>
    <dbReference type="NCBI Taxonomy" id="1111947"/>
    <lineage>
        <taxon>Eukaryota</taxon>
        <taxon>Fungi</taxon>
        <taxon>Dikarya</taxon>
        <taxon>Basidiomycota</taxon>
        <taxon>Agaricomycotina</taxon>
        <taxon>Agaricomycetes</taxon>
        <taxon>Polyporales</taxon>
        <taxon>Polyporaceae</taxon>
        <taxon>Trametes</taxon>
    </lineage>
</organism>
<dbReference type="Proteomes" id="UP001215151">
    <property type="component" value="Unassembled WGS sequence"/>
</dbReference>
<evidence type="ECO:0000256" key="1">
    <source>
        <dbReference type="SAM" id="MobiDB-lite"/>
    </source>
</evidence>
<evidence type="ECO:0000313" key="3">
    <source>
        <dbReference type="Proteomes" id="UP001215151"/>
    </source>
</evidence>
<dbReference type="InterPro" id="IPR032675">
    <property type="entry name" value="LRR_dom_sf"/>
</dbReference>
<dbReference type="PANTHER" id="PTHR38926:SF5">
    <property type="entry name" value="F-BOX AND LEUCINE-RICH REPEAT PROTEIN 6"/>
    <property type="match status" value="1"/>
</dbReference>
<name>A0AAD7U4I2_9APHY</name>
<feature type="region of interest" description="Disordered" evidence="1">
    <location>
        <begin position="1692"/>
        <end position="1719"/>
    </location>
</feature>
<evidence type="ECO:0008006" key="4">
    <source>
        <dbReference type="Google" id="ProtNLM"/>
    </source>
</evidence>
<gene>
    <name evidence="2" type="ORF">ONZ51_g634</name>
</gene>
<proteinExistence type="predicted"/>
<dbReference type="InterPro" id="IPR036047">
    <property type="entry name" value="F-box-like_dom_sf"/>
</dbReference>
<sequence>MAQSSCNHLIGLYPATPLAKLSTTHLLPIDMSHENSSSDVLRADGLLSPYYGLPPLHPTSSSSTTAGTGADGQLVLLPLEQLGDERRDNDLLSYNALRNSMLPINRLPPELLVAVMYCLQTLLRSNEDYYSWLKTLLVCRHWFVIGSTAPSLWRSIFIFTDSVNLGSIIHTALARSKNAPLSFAVQTSYSSLLVFSDSTIHELVAPHSHRIRELNLRQVSFSAVTTLLLRDMPSLEILYINLSVGERHNDSGSDSDDGFHRTIPPPLKAIEFAPVRLPRLQSLSLHTRTTYFSNIEICDQLCTLRLGYRREIDHKELGILIAIVKKCANLIALYVSTDSRSTPDSDTHKIAIDDFLTLTSATPLTTLSITVDTFYATRIDWLALLQPLDILQTLTVNAFRQAFVNSAPFSVRTLFGALDGSAEYKRTSEAICPALRELRIGSFEASYRSEMQEELAHARECLERRGKTIAKLAVTVGDYASLQELEEDKEWVIEAFSSVVGEVDCCHVALRACSAPLAERSKPNLTSLPPLNYTYTSSCTPLAVMSAVLLPPTEESADVLRADGLHGPYYGLPHPKARKGQRQSDLEILSQNALLNSTVPVNRLPPELLVEIMTWTQYPCYSDGRDSSFWLTTLLVCRHWFVVGATSPSLWRWVFATPSLNYMRMALARSKQATITFSSEAFYVAEALILIAPHAHRIGELLLYEVSSADQGVVQLLMKSSMPRLQVLYVNIWQLRGHPPTDLAAHQVLSFTPTRFPALRSLSLGSCRLSYSSIWSQLHTLRIRELRQTAAGWTLDDIIETVRGCNNIVRLELIDVSTVTESHPRTHTPHGDVVPLSKMRSLCIKMRPWEIRHILSSVLIPDTANVTIDWTKHEQSTEDDAASGLAAVLPSDLACLPILLSDSMIEAVIALQRSRRSIAIYHVDRPPYPERAQNLERNYTTPWITITFNDFGDTPRTDTSHVDDIVAVAHRLPLESLQVKLGASKANHIDWNGLLRPFPALQDLVVIVYAESHHHITPFSSRYLFSALDAQDAERVDVLCPALQYLKIDQSEAPSYAQTHEDLEHARECLLRRGMALGQPMRALEELVLVVPYCGTQGEFDESRRWASEQVGPVVGSLVYEHDGYAIFDTLCGPYYGLPPLEPEEPSLAIVQSVRPSDRDVKPDLGPELLSRNALANSLTVINRLPAELLVKIMGFVQLETGLGSSFGPIHWLKLLWVCRHWFVIGTTTTALWCCIFVRKSLNYARMALARSRQATISFSVYNPYLVSKALPLLTPHTRRLRELRLHWDDIYTIDTGQFIAFLNEDMPALEVLEMHIRLSRVRPIATHVDHPSINFTSACFPKLRSLTIMSAYIGRQSSIWEQLHTLRLTECLELSVDLLAGIIRRCKNVAHLELLDTTMLPEQGGAPELPRRPHSLASLQALQELRIQLPQAWAVKHLLSILLVPPTAQVTLEWPVHNGTSETDIRSGLLAGLPDDFRGLRVLTSGSTTKGELELSYEHRTLKLTGAAAIEEDAGAEHTPVSGTISISVLNRRVLHADDALRIMRNAPLETLRIAVGGFRLEHIDWHALFRPFDALRRLTVVVQAGRILYSIIRIVLSALDVQDGGGGNGQHLGIPCPALRYVRIEGIGATRDSGHREELVYARDCLLRRQILLDRTALDGLVLVVSAQDWFEEGREMAVDLLAPVVGSLEYQRDPNDEPDAKDDSGRRKGKDSGLTW</sequence>
<comment type="caution">
    <text evidence="2">The sequence shown here is derived from an EMBL/GenBank/DDBJ whole genome shotgun (WGS) entry which is preliminary data.</text>
</comment>
<protein>
    <recommendedName>
        <fullName evidence="4">F-box domain-containing protein</fullName>
    </recommendedName>
</protein>
<accession>A0AAD7U4I2</accession>
<keyword evidence="3" id="KW-1185">Reference proteome</keyword>